<keyword evidence="4 17" id="KW-0808">Transferase</keyword>
<dbReference type="SMART" id="SM00108">
    <property type="entry name" value="B_lectin"/>
    <property type="match status" value="1"/>
</dbReference>
<evidence type="ECO:0000256" key="9">
    <source>
        <dbReference type="ARBA" id="ARBA00022777"/>
    </source>
</evidence>
<evidence type="ECO:0000256" key="2">
    <source>
        <dbReference type="ARBA" id="ARBA00022475"/>
    </source>
</evidence>
<evidence type="ECO:0000256" key="17">
    <source>
        <dbReference type="PIRNR" id="PIRNR000641"/>
    </source>
</evidence>
<keyword evidence="3 17" id="KW-0723">Serine/threonine-protein kinase</keyword>
<evidence type="ECO:0000256" key="16">
    <source>
        <dbReference type="ARBA" id="ARBA00048679"/>
    </source>
</evidence>
<keyword evidence="24" id="KW-0675">Receptor</keyword>
<keyword evidence="10 17" id="KW-0067">ATP-binding</keyword>
<dbReference type="Gene3D" id="3.30.200.20">
    <property type="entry name" value="Phosphorylase Kinase, domain 1"/>
    <property type="match status" value="1"/>
</dbReference>
<evidence type="ECO:0000256" key="20">
    <source>
        <dbReference type="SAM" id="SignalP"/>
    </source>
</evidence>
<evidence type="ECO:0000256" key="11">
    <source>
        <dbReference type="ARBA" id="ARBA00022989"/>
    </source>
</evidence>
<organism evidence="24">
    <name type="scientific">Arabidopsis thaliana</name>
    <name type="common">Mouse-ear cress</name>
    <dbReference type="NCBI Taxonomy" id="3702"/>
    <lineage>
        <taxon>Eukaryota</taxon>
        <taxon>Viridiplantae</taxon>
        <taxon>Streptophyta</taxon>
        <taxon>Embryophyta</taxon>
        <taxon>Tracheophyta</taxon>
        <taxon>Spermatophyta</taxon>
        <taxon>Magnoliopsida</taxon>
        <taxon>eudicotyledons</taxon>
        <taxon>Gunneridae</taxon>
        <taxon>Pentapetalae</taxon>
        <taxon>rosids</taxon>
        <taxon>malvids</taxon>
        <taxon>Brassicales</taxon>
        <taxon>Brassicaceae</taxon>
        <taxon>Camelineae</taxon>
        <taxon>Arabidopsis</taxon>
    </lineage>
</organism>
<feature type="chain" id="PRO_5003984298" description="Receptor-like serine/threonine-protein kinase" evidence="20">
    <location>
        <begin position="32"/>
        <end position="854"/>
    </location>
</feature>
<feature type="binding site" evidence="18">
    <location>
        <position position="555"/>
    </location>
    <ligand>
        <name>ATP</name>
        <dbReference type="ChEBI" id="CHEBI:30616"/>
    </ligand>
</feature>
<dbReference type="Pfam" id="PF08276">
    <property type="entry name" value="PAN_2"/>
    <property type="match status" value="1"/>
</dbReference>
<dbReference type="GO" id="GO:0004674">
    <property type="term" value="F:protein serine/threonine kinase activity"/>
    <property type="evidence" value="ECO:0007669"/>
    <property type="project" value="UniProtKB-KW"/>
</dbReference>
<evidence type="ECO:0000256" key="10">
    <source>
        <dbReference type="ARBA" id="ARBA00022840"/>
    </source>
</evidence>
<dbReference type="InterPro" id="IPR008271">
    <property type="entry name" value="Ser/Thr_kinase_AS"/>
</dbReference>
<dbReference type="PROSITE" id="PS50927">
    <property type="entry name" value="BULB_LECTIN"/>
    <property type="match status" value="1"/>
</dbReference>
<dbReference type="PANTHER" id="PTHR27002:SF956">
    <property type="entry name" value="PROTEIN KINASE DOMAIN-CONTAINING PROTEIN"/>
    <property type="match status" value="1"/>
</dbReference>
<feature type="domain" description="Bulb-type lectin" evidence="22">
    <location>
        <begin position="36"/>
        <end position="158"/>
    </location>
</feature>
<evidence type="ECO:0000256" key="3">
    <source>
        <dbReference type="ARBA" id="ARBA00022527"/>
    </source>
</evidence>
<feature type="domain" description="Protein kinase" evidence="21">
    <location>
        <begin position="527"/>
        <end position="812"/>
    </location>
</feature>
<dbReference type="InterPro" id="IPR024171">
    <property type="entry name" value="SRK-like_kinase"/>
</dbReference>
<comment type="catalytic activity">
    <reaction evidence="16 17">
        <text>L-seryl-[protein] + ATP = O-phospho-L-seryl-[protein] + ADP + H(+)</text>
        <dbReference type="Rhea" id="RHEA:17989"/>
        <dbReference type="Rhea" id="RHEA-COMP:9863"/>
        <dbReference type="Rhea" id="RHEA-COMP:11604"/>
        <dbReference type="ChEBI" id="CHEBI:15378"/>
        <dbReference type="ChEBI" id="CHEBI:29999"/>
        <dbReference type="ChEBI" id="CHEBI:30616"/>
        <dbReference type="ChEBI" id="CHEBI:83421"/>
        <dbReference type="ChEBI" id="CHEBI:456216"/>
        <dbReference type="EC" id="2.7.11.1"/>
    </reaction>
</comment>
<dbReference type="FunFam" id="1.10.510.10:FF:000060">
    <property type="entry name" value="G-type lectin S-receptor-like serine/threonine-protein kinase"/>
    <property type="match status" value="1"/>
</dbReference>
<evidence type="ECO:0000256" key="5">
    <source>
        <dbReference type="ARBA" id="ARBA00022692"/>
    </source>
</evidence>
<dbReference type="InterPro" id="IPR036426">
    <property type="entry name" value="Bulb-type_lectin_dom_sf"/>
</dbReference>
<dbReference type="PROSITE" id="PS00108">
    <property type="entry name" value="PROTEIN_KINASE_ST"/>
    <property type="match status" value="1"/>
</dbReference>
<keyword evidence="11 19" id="KW-1133">Transmembrane helix</keyword>
<dbReference type="EC" id="2.7.11.1" evidence="17"/>
<evidence type="ECO:0000256" key="13">
    <source>
        <dbReference type="ARBA" id="ARBA00023157"/>
    </source>
</evidence>
<dbReference type="PIRSF" id="PIRSF000641">
    <property type="entry name" value="SRK"/>
    <property type="match status" value="1"/>
</dbReference>
<dbReference type="InterPro" id="IPR017441">
    <property type="entry name" value="Protein_kinase_ATP_BS"/>
</dbReference>
<dbReference type="PROSITE" id="PS50011">
    <property type="entry name" value="PROTEIN_KINASE_DOM"/>
    <property type="match status" value="1"/>
</dbReference>
<dbReference type="CDD" id="cd01098">
    <property type="entry name" value="PAN_AP_plant"/>
    <property type="match status" value="1"/>
</dbReference>
<evidence type="ECO:0000256" key="1">
    <source>
        <dbReference type="ARBA" id="ARBA00004251"/>
    </source>
</evidence>
<dbReference type="PROSITE" id="PS50948">
    <property type="entry name" value="PAN"/>
    <property type="match status" value="1"/>
</dbReference>
<evidence type="ECO:0000256" key="19">
    <source>
        <dbReference type="SAM" id="Phobius"/>
    </source>
</evidence>
<evidence type="ECO:0000256" key="18">
    <source>
        <dbReference type="PROSITE-ProRule" id="PRU10141"/>
    </source>
</evidence>
<dbReference type="GO" id="GO:0030246">
    <property type="term" value="F:carbohydrate binding"/>
    <property type="evidence" value="ECO:0007669"/>
    <property type="project" value="UniProtKB-KW"/>
</dbReference>
<dbReference type="FunFam" id="3.30.200.20:FF:000195">
    <property type="entry name" value="G-type lectin S-receptor-like serine/threonine-protein kinase"/>
    <property type="match status" value="1"/>
</dbReference>
<dbReference type="InterPro" id="IPR022126">
    <property type="entry name" value="S-locus_recpt_kinase"/>
</dbReference>
<keyword evidence="5 19" id="KW-0812">Transmembrane</keyword>
<evidence type="ECO:0000259" key="21">
    <source>
        <dbReference type="PROSITE" id="PS50011"/>
    </source>
</evidence>
<dbReference type="Pfam" id="PF12398">
    <property type="entry name" value="DUF3660"/>
    <property type="match status" value="1"/>
</dbReference>
<evidence type="ECO:0000256" key="14">
    <source>
        <dbReference type="ARBA" id="ARBA00023180"/>
    </source>
</evidence>
<dbReference type="CDD" id="cd00028">
    <property type="entry name" value="B_lectin"/>
    <property type="match status" value="1"/>
</dbReference>
<name>L7USG8_ARATH</name>
<dbReference type="CDD" id="cd14066">
    <property type="entry name" value="STKc_IRAK"/>
    <property type="match status" value="1"/>
</dbReference>
<dbReference type="GO" id="GO:0005886">
    <property type="term" value="C:plasma membrane"/>
    <property type="evidence" value="ECO:0007669"/>
    <property type="project" value="UniProtKB-SubCell"/>
</dbReference>
<dbReference type="Pfam" id="PF11883">
    <property type="entry name" value="DUF3403"/>
    <property type="match status" value="1"/>
</dbReference>
<dbReference type="SUPFAM" id="SSF51110">
    <property type="entry name" value="alpha-D-mannose-specific plant lectins"/>
    <property type="match status" value="1"/>
</dbReference>
<evidence type="ECO:0000313" key="24">
    <source>
        <dbReference type="EMBL" id="AGC55015.1"/>
    </source>
</evidence>
<dbReference type="InterPro" id="IPR003609">
    <property type="entry name" value="Pan_app"/>
</dbReference>
<dbReference type="InterPro" id="IPR011009">
    <property type="entry name" value="Kinase-like_dom_sf"/>
</dbReference>
<dbReference type="ExpressionAtlas" id="L7USG8">
    <property type="expression patterns" value="baseline and differential"/>
</dbReference>
<proteinExistence type="inferred from homology"/>
<dbReference type="GO" id="GO:0005524">
    <property type="term" value="F:ATP binding"/>
    <property type="evidence" value="ECO:0007669"/>
    <property type="project" value="UniProtKB-UniRule"/>
</dbReference>
<dbReference type="Gene3D" id="2.90.10.10">
    <property type="entry name" value="Bulb-type lectin domain"/>
    <property type="match status" value="1"/>
</dbReference>
<dbReference type="InterPro" id="IPR000719">
    <property type="entry name" value="Prot_kinase_dom"/>
</dbReference>
<dbReference type="SMART" id="SM00473">
    <property type="entry name" value="PAN_AP"/>
    <property type="match status" value="1"/>
</dbReference>
<keyword evidence="6 20" id="KW-0732">Signal</keyword>
<evidence type="ECO:0000256" key="4">
    <source>
        <dbReference type="ARBA" id="ARBA00022679"/>
    </source>
</evidence>
<dbReference type="Gene3D" id="1.10.510.10">
    <property type="entry name" value="Transferase(Phosphotransferase) domain 1"/>
    <property type="match status" value="1"/>
</dbReference>
<evidence type="ECO:0000256" key="7">
    <source>
        <dbReference type="ARBA" id="ARBA00022734"/>
    </source>
</evidence>
<dbReference type="PROSITE" id="PS00107">
    <property type="entry name" value="PROTEIN_KINASE_ATP"/>
    <property type="match status" value="1"/>
</dbReference>
<keyword evidence="12 19" id="KW-0472">Membrane</keyword>
<dbReference type="InterPro" id="IPR001245">
    <property type="entry name" value="Ser-Thr/Tyr_kinase_cat_dom"/>
</dbReference>
<keyword evidence="2" id="KW-1003">Cell membrane</keyword>
<dbReference type="SMART" id="SM00220">
    <property type="entry name" value="S_TKc"/>
    <property type="match status" value="1"/>
</dbReference>
<dbReference type="SUPFAM" id="SSF56112">
    <property type="entry name" value="Protein kinase-like (PK-like)"/>
    <property type="match status" value="1"/>
</dbReference>
<keyword evidence="13" id="KW-1015">Disulfide bond</keyword>
<evidence type="ECO:0000256" key="8">
    <source>
        <dbReference type="ARBA" id="ARBA00022741"/>
    </source>
</evidence>
<dbReference type="GO" id="GO:0031625">
    <property type="term" value="F:ubiquitin protein ligase binding"/>
    <property type="evidence" value="ECO:0007669"/>
    <property type="project" value="UniProtKB-ARBA"/>
</dbReference>
<evidence type="ECO:0000256" key="15">
    <source>
        <dbReference type="ARBA" id="ARBA00047899"/>
    </source>
</evidence>
<accession>L7USG8</accession>
<dbReference type="InterPro" id="IPR000858">
    <property type="entry name" value="S_locus_glycoprot_dom"/>
</dbReference>
<protein>
    <recommendedName>
        <fullName evidence="17">Receptor-like serine/threonine-protein kinase</fullName>
        <ecNumber evidence="17">2.7.11.1</ecNumber>
    </recommendedName>
</protein>
<reference evidence="24" key="1">
    <citation type="journal article" date="2013" name="Genetics">
        <title>Molecular Characterization and Evolution of Self-Incompatibility Genes in Arabidopsis thaliana: The Case of the Sc Haplotype.</title>
        <authorList>
            <person name="Dwyer K.G."/>
            <person name="Berger M.T."/>
            <person name="Ahmed R."/>
            <person name="Hritzo M.K."/>
            <person name="McCulloch A.A."/>
            <person name="Price M.J."/>
            <person name="Serniak N.J."/>
            <person name="Walsh L.T."/>
            <person name="Nasrallah J.B."/>
            <person name="Nasrallah M.E."/>
        </authorList>
    </citation>
    <scope>NUCLEOTIDE SEQUENCE</scope>
</reference>
<feature type="domain" description="Apple" evidence="23">
    <location>
        <begin position="351"/>
        <end position="431"/>
    </location>
</feature>
<dbReference type="GO" id="GO:0106310">
    <property type="term" value="F:protein serine kinase activity"/>
    <property type="evidence" value="ECO:0007669"/>
    <property type="project" value="RHEA"/>
</dbReference>
<feature type="signal peptide" evidence="20">
    <location>
        <begin position="1"/>
        <end position="31"/>
    </location>
</feature>
<dbReference type="PANTHER" id="PTHR27002">
    <property type="entry name" value="RECEPTOR-LIKE SERINE/THREONINE-PROTEIN KINASE SD1-8"/>
    <property type="match status" value="1"/>
</dbReference>
<comment type="similarity">
    <text evidence="17">Belongs to the protein kinase superfamily. Ser/Thr protein kinase family.</text>
</comment>
<dbReference type="InterPro" id="IPR021820">
    <property type="entry name" value="S-locus_recpt_kinase_C"/>
</dbReference>
<evidence type="ECO:0000259" key="22">
    <source>
        <dbReference type="PROSITE" id="PS50927"/>
    </source>
</evidence>
<comment type="subcellular location">
    <subcellularLocation>
        <location evidence="1">Cell membrane</location>
        <topology evidence="1">Single-pass type I membrane protein</topology>
    </subcellularLocation>
</comment>
<dbReference type="AlphaFoldDB" id="L7USG8"/>
<keyword evidence="9 17" id="KW-0418">Kinase</keyword>
<keyword evidence="8 17" id="KW-0547">Nucleotide-binding</keyword>
<dbReference type="EMBL" id="KC207414">
    <property type="protein sequence ID" value="AGC55015.1"/>
    <property type="molecule type" value="Genomic_DNA"/>
</dbReference>
<keyword evidence="14" id="KW-0325">Glycoprotein</keyword>
<dbReference type="Pfam" id="PF00954">
    <property type="entry name" value="S_locus_glycop"/>
    <property type="match status" value="1"/>
</dbReference>
<evidence type="ECO:0000256" key="12">
    <source>
        <dbReference type="ARBA" id="ARBA00023136"/>
    </source>
</evidence>
<dbReference type="Pfam" id="PF01453">
    <property type="entry name" value="B_lectin"/>
    <property type="match status" value="1"/>
</dbReference>
<keyword evidence="7" id="KW-0430">Lectin</keyword>
<dbReference type="GO" id="GO:0048544">
    <property type="term" value="P:recognition of pollen"/>
    <property type="evidence" value="ECO:0007669"/>
    <property type="project" value="InterPro"/>
</dbReference>
<gene>
    <name evidence="24" type="primary">SRKc</name>
</gene>
<dbReference type="InterPro" id="IPR001480">
    <property type="entry name" value="Bulb-type_lectin_dom"/>
</dbReference>
<feature type="transmembrane region" description="Helical" evidence="19">
    <location>
        <begin position="445"/>
        <end position="466"/>
    </location>
</feature>
<evidence type="ECO:0000259" key="23">
    <source>
        <dbReference type="PROSITE" id="PS50948"/>
    </source>
</evidence>
<dbReference type="Pfam" id="PF07714">
    <property type="entry name" value="PK_Tyr_Ser-Thr"/>
    <property type="match status" value="1"/>
</dbReference>
<evidence type="ECO:0000256" key="6">
    <source>
        <dbReference type="ARBA" id="ARBA00022729"/>
    </source>
</evidence>
<sequence length="854" mass="96684">MKGVRKPYHHSYTFSFLLVFVVLILFHPAFSISVNTLSSTETLTISSNRTIVSPGDDFELGFFKTGTSSLWYLGIWYKKVPQRTYAWVANRDNPLSNSIGTLKISGRNLVLLGHSNKLVWSTNLTSGNLRSPVMAELLANGNFVMRYSNNDQGGFLWQSFDYPTDTLLPQMKLGWDRKTGLNRILRSWRSLDDPSSSNYSYKLETRGFPEFFLLDEDVPVHRSGPWDGIQFSGIPEMRQLNYMVYNFTENRDEISYTFQMTNHSIYSRLTVSFSGSLKRFIYIPPSYGWNQFWSIPTDDCYMYLGCGPYGYCDVNTSPMCNCIRGFKPRNLQEWVLRDGSSGCVRKTQLSCRGDGFVQLKKIKLPDTTSVTVDRRIGSKECKKRCLNDCNCTAFANADNKNEGSGCVIWTGELVDIRNYATGGQNLYVRIAAADIDKGVKVSGKIIGLIAGVSIMLLLSFTMLCIWKRKQKGARAREIVYQEKTQDLIMNEVAMKSSRRHFAGDNMTEDLEFPLMELTAVVMATENFSDCNELGKGGFGIVYKGILPDGREIAVKRLSKMSLQGNEEFKNEVRLIAKLQHINLVRLLGCCIDADEKILIYEYLENLGLDSYLFDTTQSCKLNWQKRFDIANGIARGLLYLHQDSRFRIIHRDLKASNVLLDKDLTPKISDFGMARIFGRDETEANTRTVVGTYGYMSPEYAMDGIFSMKSDVFSFGVLLLEIISGKRNRGFYNVNHDLNLLGCVWRNWKEGKGLEIVDPVVKDSSPSSSSNFQPHEILRCIQIGLLCVQERAQDRPMMSSVVLMLGSETTTIPQPKTPGFCVGIRRQTDSSSSNQREDESCTVNEITVSVLEAR</sequence>
<comment type="catalytic activity">
    <reaction evidence="15 17">
        <text>L-threonyl-[protein] + ATP = O-phospho-L-threonyl-[protein] + ADP + H(+)</text>
        <dbReference type="Rhea" id="RHEA:46608"/>
        <dbReference type="Rhea" id="RHEA-COMP:11060"/>
        <dbReference type="Rhea" id="RHEA-COMP:11605"/>
        <dbReference type="ChEBI" id="CHEBI:15378"/>
        <dbReference type="ChEBI" id="CHEBI:30013"/>
        <dbReference type="ChEBI" id="CHEBI:30616"/>
        <dbReference type="ChEBI" id="CHEBI:61977"/>
        <dbReference type="ChEBI" id="CHEBI:456216"/>
        <dbReference type="EC" id="2.7.11.1"/>
    </reaction>
</comment>